<protein>
    <submittedName>
        <fullName evidence="2">Uncharacterized protein</fullName>
    </submittedName>
</protein>
<comment type="caution">
    <text evidence="2">The sequence shown here is derived from an EMBL/GenBank/DDBJ whole genome shotgun (WGS) entry which is preliminary data.</text>
</comment>
<name>A0A8H7TA10_9HELO</name>
<dbReference type="EMBL" id="JAFJYH010000145">
    <property type="protein sequence ID" value="KAG4417769.1"/>
    <property type="molecule type" value="Genomic_DNA"/>
</dbReference>
<accession>A0A8H7TA10</accession>
<keyword evidence="3" id="KW-1185">Reference proteome</keyword>
<dbReference type="AlphaFoldDB" id="A0A8H7TA10"/>
<feature type="compositionally biased region" description="Basic and acidic residues" evidence="1">
    <location>
        <begin position="38"/>
        <end position="56"/>
    </location>
</feature>
<evidence type="ECO:0000313" key="2">
    <source>
        <dbReference type="EMBL" id="KAG4417769.1"/>
    </source>
</evidence>
<evidence type="ECO:0000256" key="1">
    <source>
        <dbReference type="SAM" id="MobiDB-lite"/>
    </source>
</evidence>
<proteinExistence type="predicted"/>
<gene>
    <name evidence="2" type="ORF">IFR04_009057</name>
</gene>
<organism evidence="2 3">
    <name type="scientific">Cadophora malorum</name>
    <dbReference type="NCBI Taxonomy" id="108018"/>
    <lineage>
        <taxon>Eukaryota</taxon>
        <taxon>Fungi</taxon>
        <taxon>Dikarya</taxon>
        <taxon>Ascomycota</taxon>
        <taxon>Pezizomycotina</taxon>
        <taxon>Leotiomycetes</taxon>
        <taxon>Helotiales</taxon>
        <taxon>Ploettnerulaceae</taxon>
        <taxon>Cadophora</taxon>
    </lineage>
</organism>
<feature type="compositionally biased region" description="Acidic residues" evidence="1">
    <location>
        <begin position="57"/>
        <end position="74"/>
    </location>
</feature>
<reference evidence="2" key="1">
    <citation type="submission" date="2021-02" db="EMBL/GenBank/DDBJ databases">
        <title>Genome sequence Cadophora malorum strain M34.</title>
        <authorList>
            <person name="Stefanovic E."/>
            <person name="Vu D."/>
            <person name="Scully C."/>
            <person name="Dijksterhuis J."/>
            <person name="Roader J."/>
            <person name="Houbraken J."/>
        </authorList>
    </citation>
    <scope>NUCLEOTIDE SEQUENCE</scope>
    <source>
        <strain evidence="2">M34</strain>
    </source>
</reference>
<dbReference type="Proteomes" id="UP000664132">
    <property type="component" value="Unassembled WGS sequence"/>
</dbReference>
<evidence type="ECO:0000313" key="3">
    <source>
        <dbReference type="Proteomes" id="UP000664132"/>
    </source>
</evidence>
<feature type="compositionally biased region" description="Basic and acidic residues" evidence="1">
    <location>
        <begin position="75"/>
        <end position="102"/>
    </location>
</feature>
<feature type="region of interest" description="Disordered" evidence="1">
    <location>
        <begin position="38"/>
        <end position="102"/>
    </location>
</feature>
<sequence length="102" mass="11916">MVYAERRKDTTSLAKFFSPRNFDETTKQADRKKEIRRCYTQKDVEGDDTEKGKEIDTSDVEVDDDESIGIEGIEETCKETDEENKKEDDDGIEREKNLEVEK</sequence>